<evidence type="ECO:0000256" key="3">
    <source>
        <dbReference type="PROSITE-ProRule" id="PRU00283"/>
    </source>
</evidence>
<keyword evidence="1 4" id="KW-0175">Coiled coil</keyword>
<feature type="region of interest" description="Disordered" evidence="5">
    <location>
        <begin position="230"/>
        <end position="275"/>
    </location>
</feature>
<dbReference type="PANTHER" id="PTHR47968">
    <property type="entry name" value="CENTROMERE PROTEIN E"/>
    <property type="match status" value="1"/>
</dbReference>
<dbReference type="STRING" id="1151754.M9MJ54"/>
<evidence type="ECO:0000313" key="7">
    <source>
        <dbReference type="EMBL" id="GAC77577.1"/>
    </source>
</evidence>
<reference evidence="8" key="1">
    <citation type="journal article" date="2013" name="Genome Announc.">
        <title>Genome sequence of the basidiomycetous yeast Pseudozyma antarctica T-34, a producer of the glycolipid biosurfactants mannosylerythritol lipids.</title>
        <authorList>
            <person name="Morita T."/>
            <person name="Koike H."/>
            <person name="Koyama Y."/>
            <person name="Hagiwara H."/>
            <person name="Ito E."/>
            <person name="Fukuoka T."/>
            <person name="Imura T."/>
            <person name="Machida M."/>
            <person name="Kitamoto D."/>
        </authorList>
    </citation>
    <scope>NUCLEOTIDE SEQUENCE [LARGE SCALE GENOMIC DNA]</scope>
    <source>
        <strain evidence="8">T-34</strain>
    </source>
</reference>
<keyword evidence="3" id="KW-0067">ATP-binding</keyword>
<dbReference type="GO" id="GO:0007018">
    <property type="term" value="P:microtubule-based movement"/>
    <property type="evidence" value="ECO:0007669"/>
    <property type="project" value="InterPro"/>
</dbReference>
<keyword evidence="2 3" id="KW-0505">Motor protein</keyword>
<name>M9MJ54_PSEA3</name>
<sequence length="740" mass="79684">MSPAVTRATAASAQQQQPLTTDDQTSAAASREPFVPKRKPSKPAPYAYLVTEASNSVDSLPIRAPSNKPDGLAATLIVPARPASALETASCTAPFSPAHQQPTRTSHISHPAPARTVRSASRNLAPIATHTVTASAPVSAATTPRLRAEPAFARNPFALEEPASRPRSLTPSLMAGRSAAAQPAAPSTPRIKAAVSADVAARIRSPRKHASVSALRATAASELRQPISSRPALVQSQTQLTRDAESLAEAYAHSSSTWQTSGDTSNDGEHAGDSSFVYDADADTHAEAGGHETVQVHVRLRPPKRGEECAWVANPYSGTVALEASIASGRTQSANLGPFTFDGIQTGSANRPVYISVARPLVRAALDGYDAVVFAYGQTASGKTFTLSGDERGQEAGIIPRAVRDIFRGIQQSSARREYLLRASYLEIWNEVVKDLLEPSNVPQVRDDKRRRGGKGTTVQPLREEIVTMGASAYARPVSPVKRSSAVVASYVFGFDDPPHILAEKLFLANRKIEALSRKLASRPSLPSSSEAQVELVARQQQQIRELEAVCEAQAQDAPPKIREDVEREFAARLAELEHKLEEKDSFIAEIQAESDRLRRANAQLMELAHQQTRDMVENLASPQRKPSPLKTADTNARRRPLDSPTKSRPRPMSLFNPTSSELASAFALDTETKKSTPPAAHNRRSISNDYTLLKLGTQHIEHEIDQRSATIPASETFAALPGQSLAALVKASVEPTIEE</sequence>
<dbReference type="EMBL" id="DF196793">
    <property type="protein sequence ID" value="GAC77577.1"/>
    <property type="molecule type" value="Genomic_DNA"/>
</dbReference>
<evidence type="ECO:0000256" key="2">
    <source>
        <dbReference type="ARBA" id="ARBA00023175"/>
    </source>
</evidence>
<protein>
    <recommendedName>
        <fullName evidence="6">Kinesin motor domain-containing protein</fullName>
    </recommendedName>
</protein>
<feature type="domain" description="Kinesin motor" evidence="6">
    <location>
        <begin position="293"/>
        <end position="451"/>
    </location>
</feature>
<evidence type="ECO:0000256" key="4">
    <source>
        <dbReference type="SAM" id="Coils"/>
    </source>
</evidence>
<feature type="region of interest" description="Disordered" evidence="5">
    <location>
        <begin position="152"/>
        <end position="191"/>
    </location>
</feature>
<dbReference type="Gene3D" id="3.40.850.10">
    <property type="entry name" value="Kinesin motor domain"/>
    <property type="match status" value="1"/>
</dbReference>
<dbReference type="OrthoDB" id="3176171at2759"/>
<keyword evidence="3" id="KW-0547">Nucleotide-binding</keyword>
<dbReference type="Pfam" id="PF00225">
    <property type="entry name" value="Kinesin"/>
    <property type="match status" value="1"/>
</dbReference>
<dbReference type="GO" id="GO:0005524">
    <property type="term" value="F:ATP binding"/>
    <property type="evidence" value="ECO:0007669"/>
    <property type="project" value="UniProtKB-UniRule"/>
</dbReference>
<dbReference type="GO" id="GO:0003777">
    <property type="term" value="F:microtubule motor activity"/>
    <property type="evidence" value="ECO:0007669"/>
    <property type="project" value="InterPro"/>
</dbReference>
<proteinExistence type="inferred from homology"/>
<organism evidence="7 8">
    <name type="scientific">Pseudozyma antarctica (strain T-34)</name>
    <name type="common">Yeast</name>
    <name type="synonym">Candida antarctica</name>
    <dbReference type="NCBI Taxonomy" id="1151754"/>
    <lineage>
        <taxon>Eukaryota</taxon>
        <taxon>Fungi</taxon>
        <taxon>Dikarya</taxon>
        <taxon>Basidiomycota</taxon>
        <taxon>Ustilaginomycotina</taxon>
        <taxon>Ustilaginomycetes</taxon>
        <taxon>Ustilaginales</taxon>
        <taxon>Ustilaginaceae</taxon>
        <taxon>Moesziomyces</taxon>
    </lineage>
</organism>
<dbReference type="InterPro" id="IPR027640">
    <property type="entry name" value="Kinesin-like_fam"/>
</dbReference>
<evidence type="ECO:0000256" key="1">
    <source>
        <dbReference type="ARBA" id="ARBA00023054"/>
    </source>
</evidence>
<evidence type="ECO:0000256" key="5">
    <source>
        <dbReference type="SAM" id="MobiDB-lite"/>
    </source>
</evidence>
<feature type="compositionally biased region" description="Low complexity" evidence="5">
    <location>
        <begin position="178"/>
        <end position="187"/>
    </location>
</feature>
<feature type="binding site" evidence="3">
    <location>
        <begin position="377"/>
        <end position="384"/>
    </location>
    <ligand>
        <name>ATP</name>
        <dbReference type="ChEBI" id="CHEBI:30616"/>
    </ligand>
</feature>
<dbReference type="InterPro" id="IPR027417">
    <property type="entry name" value="P-loop_NTPase"/>
</dbReference>
<feature type="compositionally biased region" description="Polar residues" evidence="5">
    <location>
        <begin position="253"/>
        <end position="265"/>
    </location>
</feature>
<feature type="coiled-coil region" evidence="4">
    <location>
        <begin position="537"/>
        <end position="611"/>
    </location>
</feature>
<dbReference type="SMART" id="SM00129">
    <property type="entry name" value="KISc"/>
    <property type="match status" value="1"/>
</dbReference>
<evidence type="ECO:0000313" key="8">
    <source>
        <dbReference type="Proteomes" id="UP000011976"/>
    </source>
</evidence>
<feature type="region of interest" description="Disordered" evidence="5">
    <location>
        <begin position="615"/>
        <end position="658"/>
    </location>
</feature>
<dbReference type="GO" id="GO:0008017">
    <property type="term" value="F:microtubule binding"/>
    <property type="evidence" value="ECO:0007669"/>
    <property type="project" value="InterPro"/>
</dbReference>
<feature type="region of interest" description="Disordered" evidence="5">
    <location>
        <begin position="1"/>
        <end position="43"/>
    </location>
</feature>
<dbReference type="SUPFAM" id="SSF52540">
    <property type="entry name" value="P-loop containing nucleoside triphosphate hydrolases"/>
    <property type="match status" value="1"/>
</dbReference>
<evidence type="ECO:0000259" key="6">
    <source>
        <dbReference type="PROSITE" id="PS50067"/>
    </source>
</evidence>
<dbReference type="AlphaFoldDB" id="M9MJ54"/>
<dbReference type="InterPro" id="IPR001752">
    <property type="entry name" value="Kinesin_motor_dom"/>
</dbReference>
<comment type="similarity">
    <text evidence="3">Belongs to the TRAFAC class myosin-kinesin ATPase superfamily. Kinesin family.</text>
</comment>
<dbReference type="InterPro" id="IPR036961">
    <property type="entry name" value="Kinesin_motor_dom_sf"/>
</dbReference>
<accession>M9MJ54</accession>
<dbReference type="PROSITE" id="PS50067">
    <property type="entry name" value="KINESIN_MOTOR_2"/>
    <property type="match status" value="1"/>
</dbReference>
<dbReference type="Proteomes" id="UP000011976">
    <property type="component" value="Unassembled WGS sequence"/>
</dbReference>
<feature type="compositionally biased region" description="Low complexity" evidence="5">
    <location>
        <begin position="1"/>
        <end position="25"/>
    </location>
</feature>
<dbReference type="PANTHER" id="PTHR47968:SF75">
    <property type="entry name" value="CENTROMERE-ASSOCIATED PROTEIN E"/>
    <property type="match status" value="1"/>
</dbReference>
<gene>
    <name evidence="7" type="ORF">PANT_27d00017</name>
</gene>